<accession>A0A2R3UAI6</accession>
<name>A0A2R3UAI6_9VIRU</name>
<evidence type="ECO:0000313" key="1">
    <source>
        <dbReference type="EMBL" id="AVQ10272.1"/>
    </source>
</evidence>
<organism evidence="1">
    <name type="scientific">Gokushovirinae environmental samples</name>
    <dbReference type="NCBI Taxonomy" id="1478972"/>
    <lineage>
        <taxon>Viruses</taxon>
        <taxon>Monodnaviria</taxon>
        <taxon>Sangervirae</taxon>
        <taxon>Phixviricota</taxon>
        <taxon>Malgrandaviricetes</taxon>
        <taxon>Petitvirales</taxon>
        <taxon>Microviridae</taxon>
        <taxon>environmental samples</taxon>
    </lineage>
</organism>
<reference evidence="1" key="1">
    <citation type="submission" date="2018-03" db="EMBL/GenBank/DDBJ databases">
        <title>Twenty-four Novel Viral Genomes identified from the Dushanzi Mud Volcanic Sediment in Xinjiang, China.</title>
        <authorList>
            <person name="Han L."/>
        </authorList>
    </citation>
    <scope>NUCLEOTIDE SEQUENCE</scope>
</reference>
<dbReference type="EMBL" id="MH029531">
    <property type="protein sequence ID" value="AVQ10272.1"/>
    <property type="molecule type" value="Genomic_DNA"/>
</dbReference>
<proteinExistence type="predicted"/>
<dbReference type="Pfam" id="PF20577">
    <property type="entry name" value="Phage_ORF5"/>
    <property type="match status" value="1"/>
</dbReference>
<protein>
    <submittedName>
        <fullName evidence="1">DNA binding protein VP5</fullName>
    </submittedName>
</protein>
<sequence>MKLLVVSIRDVKTDAFMQPFFTRTKPEAIRAFSDAINDPKSQFAQHPDDYSLYLLGEFDDSSGALVCADQTDRLITGLECVRKD</sequence>
<dbReference type="InterPro" id="IPR046781">
    <property type="entry name" value="Phage_ORF5"/>
</dbReference>